<gene>
    <name evidence="2" type="ORF">MNBD_IGNAVI01-430</name>
</gene>
<protein>
    <recommendedName>
        <fullName evidence="1">DUF302 domain-containing protein</fullName>
    </recommendedName>
</protein>
<dbReference type="CDD" id="cd14797">
    <property type="entry name" value="DUF302"/>
    <property type="match status" value="1"/>
</dbReference>
<dbReference type="SUPFAM" id="SSF103247">
    <property type="entry name" value="TT1751-like"/>
    <property type="match status" value="1"/>
</dbReference>
<evidence type="ECO:0000259" key="1">
    <source>
        <dbReference type="Pfam" id="PF03625"/>
    </source>
</evidence>
<sequence length="159" mass="17482">MKQLKLKSASYLMAIILFSVTLSMSNQLFAQNSDLVTVQSAKSYDNTVDQLKTMISKNGMMVLSEINHGKILSMTGLKMNGVSLFVGNPQIGKKIFSVEKGVGVAVPIRINVFEGDDGKTYINYFKPSATLSSFNNKTVKETAMMLDKKVHMLTSMVAK</sequence>
<dbReference type="Pfam" id="PF03625">
    <property type="entry name" value="DUF302"/>
    <property type="match status" value="1"/>
</dbReference>
<dbReference type="Gene3D" id="3.30.310.70">
    <property type="entry name" value="TT1751-like domain"/>
    <property type="match status" value="1"/>
</dbReference>
<evidence type="ECO:0000313" key="2">
    <source>
        <dbReference type="EMBL" id="VAX15460.1"/>
    </source>
</evidence>
<dbReference type="AlphaFoldDB" id="A0A3B1BXP8"/>
<organism evidence="2">
    <name type="scientific">hydrothermal vent metagenome</name>
    <dbReference type="NCBI Taxonomy" id="652676"/>
    <lineage>
        <taxon>unclassified sequences</taxon>
        <taxon>metagenomes</taxon>
        <taxon>ecological metagenomes</taxon>
    </lineage>
</organism>
<proteinExistence type="predicted"/>
<dbReference type="InterPro" id="IPR005180">
    <property type="entry name" value="DUF302"/>
</dbReference>
<dbReference type="InterPro" id="IPR035923">
    <property type="entry name" value="TT1751-like_sf"/>
</dbReference>
<feature type="domain" description="DUF302" evidence="1">
    <location>
        <begin position="66"/>
        <end position="127"/>
    </location>
</feature>
<accession>A0A3B1BXP8</accession>
<dbReference type="PANTHER" id="PTHR38342">
    <property type="entry name" value="SLR5037 PROTEIN"/>
    <property type="match status" value="1"/>
</dbReference>
<dbReference type="EMBL" id="UOGD01000022">
    <property type="protein sequence ID" value="VAX15460.1"/>
    <property type="molecule type" value="Genomic_DNA"/>
</dbReference>
<name>A0A3B1BXP8_9ZZZZ</name>
<reference evidence="2" key="1">
    <citation type="submission" date="2018-06" db="EMBL/GenBank/DDBJ databases">
        <authorList>
            <person name="Zhirakovskaya E."/>
        </authorList>
    </citation>
    <scope>NUCLEOTIDE SEQUENCE</scope>
</reference>
<dbReference type="PANTHER" id="PTHR38342:SF2">
    <property type="entry name" value="INNER MEMBRANE OR EXPORTED"/>
    <property type="match status" value="1"/>
</dbReference>